<name>A0ABR1RLK4_9PEZI</name>
<keyword evidence="3" id="KW-1185">Reference proteome</keyword>
<comment type="caution">
    <text evidence="2">The sequence shown here is derived from an EMBL/GenBank/DDBJ whole genome shotgun (WGS) entry which is preliminary data.</text>
</comment>
<dbReference type="EMBL" id="JAQQWI010000012">
    <property type="protein sequence ID" value="KAK8015849.1"/>
    <property type="molecule type" value="Genomic_DNA"/>
</dbReference>
<feature type="region of interest" description="Disordered" evidence="1">
    <location>
        <begin position="1"/>
        <end position="36"/>
    </location>
</feature>
<gene>
    <name evidence="2" type="ORF">PG991_008737</name>
</gene>
<evidence type="ECO:0000313" key="3">
    <source>
        <dbReference type="Proteomes" id="UP001396898"/>
    </source>
</evidence>
<accession>A0ABR1RLK4</accession>
<reference evidence="2 3" key="1">
    <citation type="submission" date="2023-01" db="EMBL/GenBank/DDBJ databases">
        <title>Analysis of 21 Apiospora genomes using comparative genomics revels a genus with tremendous synthesis potential of carbohydrate active enzymes and secondary metabolites.</title>
        <authorList>
            <person name="Sorensen T."/>
        </authorList>
    </citation>
    <scope>NUCLEOTIDE SEQUENCE [LARGE SCALE GENOMIC DNA]</scope>
    <source>
        <strain evidence="2 3">CBS 20057</strain>
    </source>
</reference>
<evidence type="ECO:0000256" key="1">
    <source>
        <dbReference type="SAM" id="MobiDB-lite"/>
    </source>
</evidence>
<proteinExistence type="predicted"/>
<organism evidence="2 3">
    <name type="scientific">Apiospora marii</name>
    <dbReference type="NCBI Taxonomy" id="335849"/>
    <lineage>
        <taxon>Eukaryota</taxon>
        <taxon>Fungi</taxon>
        <taxon>Dikarya</taxon>
        <taxon>Ascomycota</taxon>
        <taxon>Pezizomycotina</taxon>
        <taxon>Sordariomycetes</taxon>
        <taxon>Xylariomycetidae</taxon>
        <taxon>Amphisphaeriales</taxon>
        <taxon>Apiosporaceae</taxon>
        <taxon>Apiospora</taxon>
    </lineage>
</organism>
<sequence>MDSESRSDPVEMMRMQTPKSSRGAGDAGGGDWFGLSEDGGRRARRLLYAREPGEIHVHHGGYCTNKGLGEGWQRRGRRQLEL</sequence>
<evidence type="ECO:0000313" key="2">
    <source>
        <dbReference type="EMBL" id="KAK8015849.1"/>
    </source>
</evidence>
<dbReference type="Proteomes" id="UP001396898">
    <property type="component" value="Unassembled WGS sequence"/>
</dbReference>
<protein>
    <submittedName>
        <fullName evidence="2">Uncharacterized protein</fullName>
    </submittedName>
</protein>
<feature type="compositionally biased region" description="Basic and acidic residues" evidence="1">
    <location>
        <begin position="1"/>
        <end position="11"/>
    </location>
</feature>